<dbReference type="EMBL" id="OX395145">
    <property type="protein sequence ID" value="CAI5799459.1"/>
    <property type="molecule type" value="Genomic_DNA"/>
</dbReference>
<evidence type="ECO:0000256" key="1">
    <source>
        <dbReference type="SAM" id="MobiDB-lite"/>
    </source>
</evidence>
<dbReference type="Proteomes" id="UP001178461">
    <property type="component" value="Chromosome W"/>
</dbReference>
<feature type="region of interest" description="Disordered" evidence="1">
    <location>
        <begin position="942"/>
        <end position="993"/>
    </location>
</feature>
<feature type="region of interest" description="Disordered" evidence="1">
    <location>
        <begin position="693"/>
        <end position="719"/>
    </location>
</feature>
<feature type="compositionally biased region" description="Low complexity" evidence="1">
    <location>
        <begin position="944"/>
        <end position="958"/>
    </location>
</feature>
<feature type="compositionally biased region" description="Basic and acidic residues" evidence="1">
    <location>
        <begin position="1165"/>
        <end position="1174"/>
    </location>
</feature>
<feature type="compositionally biased region" description="Polar residues" evidence="1">
    <location>
        <begin position="1140"/>
        <end position="1160"/>
    </location>
</feature>
<feature type="compositionally biased region" description="Polar residues" evidence="1">
    <location>
        <begin position="702"/>
        <end position="716"/>
    </location>
</feature>
<feature type="compositionally biased region" description="Polar residues" evidence="1">
    <location>
        <begin position="853"/>
        <end position="862"/>
    </location>
</feature>
<gene>
    <name evidence="2" type="ORF">PODLI_1B025640</name>
</gene>
<accession>A0AA35LNE6</accession>
<keyword evidence="3" id="KW-1185">Reference proteome</keyword>
<evidence type="ECO:0008006" key="4">
    <source>
        <dbReference type="Google" id="ProtNLM"/>
    </source>
</evidence>
<feature type="region of interest" description="Disordered" evidence="1">
    <location>
        <begin position="1106"/>
        <end position="1174"/>
    </location>
</feature>
<reference evidence="2" key="1">
    <citation type="submission" date="2022-12" db="EMBL/GenBank/DDBJ databases">
        <authorList>
            <person name="Alioto T."/>
            <person name="Alioto T."/>
            <person name="Gomez Garrido J."/>
        </authorList>
    </citation>
    <scope>NUCLEOTIDE SEQUENCE</scope>
</reference>
<sequence>MHTSERAQLTASETPARRSRMGACRWCTSDDSVVNLLKSYASSTLPANEFASANNDLCYCIECVDEYHKAKDELPSFHEILCKLEITRLITHFEKSMQEEDDSDLFIVDKDGETQLCHYTDSNFEENLRVPLLEMLKYPYLLLHERLSELCVEALCKMEEINCSYQVAGKHPGIYLLMVHPNEVIRQWAILKARSLGKVDRDDYYNIQEVLTCLFRVIELDHFENSDTYDLAIVEKGNLILLPRHLYDTTSYKNYWLGICMLLMVLEEQAMDLLLFGPDKQIDFMPCIMKAMKKPTEDESINPFWPALHCFMVILDKLGSKVWGQVIDPIQAFQTIVNNASYQKARETIRQSCIRTKSEPMSDYGDEFVTCSQLAYDYHIEKPHKDTICPDYCLYLYKDIQTLTDLLHSDIGQDMQLHNSTFLWFIPFIHSLMDLKDLGIAYSIVVIHHLCLEIQNVLSGTVETCDKVSEFFIWILVSVVECSLKKNCLHFLWISSEMWVWIVVKCVMLPSTVFMPGIERRVVRNSLRSTVTSPSWEPEPIQFACMKLIRNILKEGYQVVQSPTCKQFLDELNLLRRSHKHWELSSQQALELQNTLKEIIWSIMSKSLNPSSLVKSPPVCVTSPTFLMNHKRQEDRCPMNMDNEHLPCLSVLANRHMDAQKNVVSHQWPGVQNKQDPFYQSFGLGFQDLETKDFSTKEKPSSSRSLPEKNGNSSSALERKVGLNDLTSKIRSLKPDSTLQLKLLPESSRRGNTNLEPGTEKLQLVRDRTKSQEGQRSEIIVARGSTSDTLPCKSEASSGKASVVCAKGSSLPIDSSQESIIRHQKCIKKKAKGAVQTLSARESNKLSADADDSPNQVIISDASSDEDENKMKAGRESRKGQVDVCLEKKFSAPEQEPLTAPDLIHHTAAREGHIGKGNAVVCSNFTGICAGNGSCSRCTDPVLPSTSASASPSGSAPAVKESTIQPGKSSAEYGQVKTARESPKGSIKPSMHSKKPLLAKLARSTPALVPPNEIQHMPAPTLVTEKHGLSEKVQRAAENAQCTQDSLAELRSYREIVGEVDVPQERTSQLVNAQQLTTRNKNNFACQKRQLYRQTNPKERENCQCTHGETQEAQPAKKPKVAELRPVQSASMVGVENQKESSAGASKTNHLTFPDPSSSPCDEDVALKKRAPIE</sequence>
<evidence type="ECO:0000313" key="2">
    <source>
        <dbReference type="EMBL" id="CAI5799459.1"/>
    </source>
</evidence>
<feature type="compositionally biased region" description="Basic and acidic residues" evidence="1">
    <location>
        <begin position="869"/>
        <end position="878"/>
    </location>
</feature>
<organism evidence="2 3">
    <name type="scientific">Podarcis lilfordi</name>
    <name type="common">Lilford's wall lizard</name>
    <dbReference type="NCBI Taxonomy" id="74358"/>
    <lineage>
        <taxon>Eukaryota</taxon>
        <taxon>Metazoa</taxon>
        <taxon>Chordata</taxon>
        <taxon>Craniata</taxon>
        <taxon>Vertebrata</taxon>
        <taxon>Euteleostomi</taxon>
        <taxon>Lepidosauria</taxon>
        <taxon>Squamata</taxon>
        <taxon>Bifurcata</taxon>
        <taxon>Unidentata</taxon>
        <taxon>Episquamata</taxon>
        <taxon>Laterata</taxon>
        <taxon>Lacertibaenia</taxon>
        <taxon>Lacertidae</taxon>
        <taxon>Podarcis</taxon>
    </lineage>
</organism>
<name>A0AA35LNE6_9SAUR</name>
<evidence type="ECO:0000313" key="3">
    <source>
        <dbReference type="Proteomes" id="UP001178461"/>
    </source>
</evidence>
<dbReference type="AlphaFoldDB" id="A0AA35LNE6"/>
<proteinExistence type="predicted"/>
<feature type="region of interest" description="Disordered" evidence="1">
    <location>
        <begin position="842"/>
        <end position="878"/>
    </location>
</feature>
<protein>
    <recommendedName>
        <fullName evidence="4">Senataxin</fullName>
    </recommendedName>
</protein>